<dbReference type="Pfam" id="PF00643">
    <property type="entry name" value="zf-B_box"/>
    <property type="match status" value="1"/>
</dbReference>
<organism evidence="12 13">
    <name type="scientific">Rubus argutus</name>
    <name type="common">Southern blackberry</name>
    <dbReference type="NCBI Taxonomy" id="59490"/>
    <lineage>
        <taxon>Eukaryota</taxon>
        <taxon>Viridiplantae</taxon>
        <taxon>Streptophyta</taxon>
        <taxon>Embryophyta</taxon>
        <taxon>Tracheophyta</taxon>
        <taxon>Spermatophyta</taxon>
        <taxon>Magnoliopsida</taxon>
        <taxon>eudicotyledons</taxon>
        <taxon>Gunneridae</taxon>
        <taxon>Pentapetalae</taxon>
        <taxon>rosids</taxon>
        <taxon>fabids</taxon>
        <taxon>Rosales</taxon>
        <taxon>Rosaceae</taxon>
        <taxon>Rosoideae</taxon>
        <taxon>Rosoideae incertae sedis</taxon>
        <taxon>Rubus</taxon>
    </lineage>
</organism>
<dbReference type="GO" id="GO:0008270">
    <property type="term" value="F:zinc ion binding"/>
    <property type="evidence" value="ECO:0007669"/>
    <property type="project" value="UniProtKB-KW"/>
</dbReference>
<dbReference type="PROSITE" id="PS50119">
    <property type="entry name" value="ZF_BBOX"/>
    <property type="match status" value="2"/>
</dbReference>
<protein>
    <recommendedName>
        <fullName evidence="11">B box-type domain-containing protein</fullName>
    </recommendedName>
</protein>
<evidence type="ECO:0000313" key="12">
    <source>
        <dbReference type="EMBL" id="KAK9924059.1"/>
    </source>
</evidence>
<dbReference type="EMBL" id="JBEDUW010000006">
    <property type="protein sequence ID" value="KAK9924059.1"/>
    <property type="molecule type" value="Genomic_DNA"/>
</dbReference>
<evidence type="ECO:0000256" key="5">
    <source>
        <dbReference type="ARBA" id="ARBA00022833"/>
    </source>
</evidence>
<keyword evidence="6" id="KW-0805">Transcription regulation</keyword>
<evidence type="ECO:0000256" key="10">
    <source>
        <dbReference type="SAM" id="MobiDB-lite"/>
    </source>
</evidence>
<evidence type="ECO:0000256" key="3">
    <source>
        <dbReference type="ARBA" id="ARBA00022737"/>
    </source>
</evidence>
<evidence type="ECO:0000256" key="1">
    <source>
        <dbReference type="ARBA" id="ARBA00004123"/>
    </source>
</evidence>
<dbReference type="PANTHER" id="PTHR31832">
    <property type="entry name" value="B-BOX ZINC FINGER PROTEIN 22"/>
    <property type="match status" value="1"/>
</dbReference>
<keyword evidence="8" id="KW-0539">Nucleus</keyword>
<evidence type="ECO:0000256" key="7">
    <source>
        <dbReference type="ARBA" id="ARBA00023163"/>
    </source>
</evidence>
<dbReference type="GO" id="GO:0006355">
    <property type="term" value="P:regulation of DNA-templated transcription"/>
    <property type="evidence" value="ECO:0007669"/>
    <property type="project" value="TreeGrafter"/>
</dbReference>
<dbReference type="GO" id="GO:0005634">
    <property type="term" value="C:nucleus"/>
    <property type="evidence" value="ECO:0007669"/>
    <property type="project" value="UniProtKB-SubCell"/>
</dbReference>
<dbReference type="AlphaFoldDB" id="A0AAW1WKD6"/>
<gene>
    <name evidence="12" type="ORF">M0R45_032447</name>
</gene>
<accession>A0AAW1WKD6</accession>
<dbReference type="InterPro" id="IPR000315">
    <property type="entry name" value="Znf_B-box"/>
</dbReference>
<dbReference type="InterPro" id="IPR051979">
    <property type="entry name" value="B-box_zinc_finger"/>
</dbReference>
<comment type="caution">
    <text evidence="12">The sequence shown here is derived from an EMBL/GenBank/DDBJ whole genome shotgun (WGS) entry which is preliminary data.</text>
</comment>
<evidence type="ECO:0000256" key="8">
    <source>
        <dbReference type="ARBA" id="ARBA00023242"/>
    </source>
</evidence>
<evidence type="ECO:0000256" key="2">
    <source>
        <dbReference type="ARBA" id="ARBA00022723"/>
    </source>
</evidence>
<evidence type="ECO:0000256" key="9">
    <source>
        <dbReference type="PROSITE-ProRule" id="PRU00024"/>
    </source>
</evidence>
<reference evidence="12 13" key="1">
    <citation type="journal article" date="2023" name="G3 (Bethesda)">
        <title>A chromosome-length genome assembly and annotation of blackberry (Rubus argutus, cv. 'Hillquist').</title>
        <authorList>
            <person name="Bruna T."/>
            <person name="Aryal R."/>
            <person name="Dudchenko O."/>
            <person name="Sargent D.J."/>
            <person name="Mead D."/>
            <person name="Buti M."/>
            <person name="Cavallini A."/>
            <person name="Hytonen T."/>
            <person name="Andres J."/>
            <person name="Pham M."/>
            <person name="Weisz D."/>
            <person name="Mascagni F."/>
            <person name="Usai G."/>
            <person name="Natali L."/>
            <person name="Bassil N."/>
            <person name="Fernandez G.E."/>
            <person name="Lomsadze A."/>
            <person name="Armour M."/>
            <person name="Olukolu B."/>
            <person name="Poorten T."/>
            <person name="Britton C."/>
            <person name="Davik J."/>
            <person name="Ashrafi H."/>
            <person name="Aiden E.L."/>
            <person name="Borodovsky M."/>
            <person name="Worthington M."/>
        </authorList>
    </citation>
    <scope>NUCLEOTIDE SEQUENCE [LARGE SCALE GENOMIC DNA]</scope>
    <source>
        <strain evidence="12">PI 553951</strain>
    </source>
</reference>
<name>A0AAW1WKD6_RUBAR</name>
<keyword evidence="7" id="KW-0804">Transcription</keyword>
<evidence type="ECO:0000256" key="4">
    <source>
        <dbReference type="ARBA" id="ARBA00022771"/>
    </source>
</evidence>
<evidence type="ECO:0000256" key="6">
    <source>
        <dbReference type="ARBA" id="ARBA00023015"/>
    </source>
</evidence>
<feature type="domain" description="B box-type" evidence="11">
    <location>
        <begin position="51"/>
        <end position="98"/>
    </location>
</feature>
<keyword evidence="5" id="KW-0862">Zinc</keyword>
<keyword evidence="4 9" id="KW-0863">Zinc-finger</keyword>
<feature type="region of interest" description="Disordered" evidence="10">
    <location>
        <begin position="116"/>
        <end position="140"/>
    </location>
</feature>
<keyword evidence="3" id="KW-0677">Repeat</keyword>
<dbReference type="CDD" id="cd19821">
    <property type="entry name" value="Bbox1_BBX-like"/>
    <property type="match status" value="2"/>
</dbReference>
<dbReference type="FunFam" id="3.30.160.60:FF:000589">
    <property type="entry name" value="B-box zinc finger protein 22"/>
    <property type="match status" value="1"/>
</dbReference>
<dbReference type="GO" id="GO:0009640">
    <property type="term" value="P:photomorphogenesis"/>
    <property type="evidence" value="ECO:0007669"/>
    <property type="project" value="TreeGrafter"/>
</dbReference>
<dbReference type="PANTHER" id="PTHR31832:SF68">
    <property type="entry name" value="B-BOX ZINC FINGER PROTEIN 22"/>
    <property type="match status" value="1"/>
</dbReference>
<proteinExistence type="predicted"/>
<feature type="compositionally biased region" description="Polar residues" evidence="10">
    <location>
        <begin position="116"/>
        <end position="139"/>
    </location>
</feature>
<comment type="subcellular location">
    <subcellularLocation>
        <location evidence="1">Nucleus</location>
    </subcellularLocation>
</comment>
<feature type="domain" description="B box-type" evidence="11">
    <location>
        <begin position="1"/>
        <end position="47"/>
    </location>
</feature>
<dbReference type="Gene3D" id="3.30.160.60">
    <property type="entry name" value="Classic Zinc Finger"/>
    <property type="match status" value="1"/>
</dbReference>
<sequence length="210" mass="22587">MKIQCNACEVAEAKVLCCADEAALCWGCDHQIHAANKLASKHHRVPLASSSSMPKCDICQETVGYFFCLQDRALLCRKCDVAIHTANLYVSSHQRFLLTGVKVGIEATETCISSSTKEMLNSSESAPSQSIPRSATDPFSTGEIKDTFRTQIGGIGTLVSDKVPLNRSTTTSAGTISGWHLGEYLRSTNANQNYGASGTMSSKVYGSYCV</sequence>
<keyword evidence="2" id="KW-0479">Metal-binding</keyword>
<keyword evidence="13" id="KW-1185">Reference proteome</keyword>
<evidence type="ECO:0000259" key="11">
    <source>
        <dbReference type="PROSITE" id="PS50119"/>
    </source>
</evidence>
<dbReference type="InterPro" id="IPR049808">
    <property type="entry name" value="CONSTANS-like_Bbox1"/>
</dbReference>
<evidence type="ECO:0000313" key="13">
    <source>
        <dbReference type="Proteomes" id="UP001457282"/>
    </source>
</evidence>
<dbReference type="SMART" id="SM00336">
    <property type="entry name" value="BBOX"/>
    <property type="match status" value="2"/>
</dbReference>
<dbReference type="Proteomes" id="UP001457282">
    <property type="component" value="Unassembled WGS sequence"/>
</dbReference>